<evidence type="ECO:0000313" key="2">
    <source>
        <dbReference type="EMBL" id="THH03868.1"/>
    </source>
</evidence>
<feature type="region of interest" description="Disordered" evidence="1">
    <location>
        <begin position="111"/>
        <end position="135"/>
    </location>
</feature>
<dbReference type="EMBL" id="SGPK01000401">
    <property type="protein sequence ID" value="THH03868.1"/>
    <property type="molecule type" value="Genomic_DNA"/>
</dbReference>
<keyword evidence="3" id="KW-1185">Reference proteome</keyword>
<proteinExistence type="predicted"/>
<dbReference type="OrthoDB" id="10624763at2759"/>
<evidence type="ECO:0000313" key="3">
    <source>
        <dbReference type="Proteomes" id="UP000308199"/>
    </source>
</evidence>
<accession>A0A4S4L030</accession>
<dbReference type="Proteomes" id="UP000308199">
    <property type="component" value="Unassembled WGS sequence"/>
</dbReference>
<comment type="caution">
    <text evidence="2">The sequence shown here is derived from an EMBL/GenBank/DDBJ whole genome shotgun (WGS) entry which is preliminary data.</text>
</comment>
<feature type="compositionally biased region" description="Polar residues" evidence="1">
    <location>
        <begin position="122"/>
        <end position="135"/>
    </location>
</feature>
<reference evidence="2 3" key="1">
    <citation type="submission" date="2019-02" db="EMBL/GenBank/DDBJ databases">
        <title>Genome sequencing of the rare red list fungi Phellinidium pouzarii.</title>
        <authorList>
            <person name="Buettner E."/>
            <person name="Kellner H."/>
        </authorList>
    </citation>
    <scope>NUCLEOTIDE SEQUENCE [LARGE SCALE GENOMIC DNA]</scope>
    <source>
        <strain evidence="2 3">DSM 108285</strain>
    </source>
</reference>
<sequence>MSFCPAPAFPAPGAVSGSRMAHYINEVKEQVYSELQARRIQQYKQLASRYDPRRKGHQIVPMSTPAQNANMSAYYNDIMKVNARSAHPVPERRVENSDCSKTAGCIPAMSKSSRNAALGPSNFKSAKKSPTSGSPQHVFPIPMHISPTPILAHQAPTRPTFVSPPVVAEVRYFSSASMSQSPIRFPPHPYGESMPSTAPAMYDSSLRPSLRGPFGAQPFGSPARAVPFPELPLSALGNSNADTDGHSFCSSDSFNMSDRGTRADCNALSRAIDNMNVFQNVISKWQIIIHRRYAEKPDQLERDIILLVEELNSKASTVHKMLVKLLATCSNSYSNDVCLTSGQVMADLLSIAIFTTSMQRKLESLVRSLAEVKATGNQQSNDLLSRVGHIVGSVPQFLAGMCVDNKPLRFTSPSGNKIDYYGELGGHGKLDGGPMSDLIRALYSESRQTRQVASSALMRFEQCLQIFRLEVRGKEPARYQHHLQ</sequence>
<organism evidence="2 3">
    <name type="scientific">Phellinidium pouzarii</name>
    <dbReference type="NCBI Taxonomy" id="167371"/>
    <lineage>
        <taxon>Eukaryota</taxon>
        <taxon>Fungi</taxon>
        <taxon>Dikarya</taxon>
        <taxon>Basidiomycota</taxon>
        <taxon>Agaricomycotina</taxon>
        <taxon>Agaricomycetes</taxon>
        <taxon>Hymenochaetales</taxon>
        <taxon>Hymenochaetaceae</taxon>
        <taxon>Phellinidium</taxon>
    </lineage>
</organism>
<evidence type="ECO:0000256" key="1">
    <source>
        <dbReference type="SAM" id="MobiDB-lite"/>
    </source>
</evidence>
<name>A0A4S4L030_9AGAM</name>
<gene>
    <name evidence="2" type="ORF">EW145_g5940</name>
</gene>
<dbReference type="AlphaFoldDB" id="A0A4S4L030"/>
<protein>
    <submittedName>
        <fullName evidence="2">Uncharacterized protein</fullName>
    </submittedName>
</protein>